<reference evidence="2" key="1">
    <citation type="journal article" date="2017" name="Proc. Natl. Acad. Sci. U.S.A.">
        <title>Simulation of Deepwater Horizon oil plume reveals substrate specialization within a complex community of hydrocarbon-degraders.</title>
        <authorList>
            <person name="Hu P."/>
            <person name="Dubinsky E.A."/>
            <person name="Probst A.J."/>
            <person name="Wang J."/>
            <person name="Sieber C.M.K."/>
            <person name="Tom L.M."/>
            <person name="Gardinali P."/>
            <person name="Banfield J.F."/>
            <person name="Atlas R.M."/>
            <person name="Andersen G.L."/>
        </authorList>
    </citation>
    <scope>NUCLEOTIDE SEQUENCE [LARGE SCALE GENOMIC DNA]</scope>
</reference>
<protein>
    <submittedName>
        <fullName evidence="1">Uncharacterized protein</fullName>
    </submittedName>
</protein>
<sequence length="93" mass="10867">MNRATEITFENWTFVHYKTKTYKAFISLGASPKNEEIQYFITVTDQDNQEIFQTSFNTIEETLALINKRYGHWEVFDFENPPETDGCSSCSAH</sequence>
<accession>A0A1Y5F794</accession>
<organism evidence="1 2">
    <name type="scientific">Halobacteriovorax marinus</name>
    <dbReference type="NCBI Taxonomy" id="97084"/>
    <lineage>
        <taxon>Bacteria</taxon>
        <taxon>Pseudomonadati</taxon>
        <taxon>Bdellovibrionota</taxon>
        <taxon>Bacteriovoracia</taxon>
        <taxon>Bacteriovoracales</taxon>
        <taxon>Halobacteriovoraceae</taxon>
        <taxon>Halobacteriovorax</taxon>
    </lineage>
</organism>
<dbReference type="Proteomes" id="UP000196531">
    <property type="component" value="Unassembled WGS sequence"/>
</dbReference>
<proteinExistence type="predicted"/>
<gene>
    <name evidence="1" type="ORF">A9Q84_10505</name>
</gene>
<evidence type="ECO:0000313" key="2">
    <source>
        <dbReference type="Proteomes" id="UP000196531"/>
    </source>
</evidence>
<comment type="caution">
    <text evidence="1">The sequence shown here is derived from an EMBL/GenBank/DDBJ whole genome shotgun (WGS) entry which is preliminary data.</text>
</comment>
<evidence type="ECO:0000313" key="1">
    <source>
        <dbReference type="EMBL" id="OUR96763.1"/>
    </source>
</evidence>
<dbReference type="EMBL" id="MAAO01000006">
    <property type="protein sequence ID" value="OUR96763.1"/>
    <property type="molecule type" value="Genomic_DNA"/>
</dbReference>
<name>A0A1Y5F794_9BACT</name>
<dbReference type="AlphaFoldDB" id="A0A1Y5F794"/>